<proteinExistence type="predicted"/>
<reference evidence="2" key="1">
    <citation type="submission" date="2023-03" db="EMBL/GenBank/DDBJ databases">
        <title>Massive genome expansion in bonnet fungi (Mycena s.s.) driven by repeated elements and novel gene families across ecological guilds.</title>
        <authorList>
            <consortium name="Lawrence Berkeley National Laboratory"/>
            <person name="Harder C.B."/>
            <person name="Miyauchi S."/>
            <person name="Viragh M."/>
            <person name="Kuo A."/>
            <person name="Thoen E."/>
            <person name="Andreopoulos B."/>
            <person name="Lu D."/>
            <person name="Skrede I."/>
            <person name="Drula E."/>
            <person name="Henrissat B."/>
            <person name="Morin E."/>
            <person name="Kohler A."/>
            <person name="Barry K."/>
            <person name="LaButti K."/>
            <person name="Morin E."/>
            <person name="Salamov A."/>
            <person name="Lipzen A."/>
            <person name="Mereny Z."/>
            <person name="Hegedus B."/>
            <person name="Baldrian P."/>
            <person name="Stursova M."/>
            <person name="Weitz H."/>
            <person name="Taylor A."/>
            <person name="Grigoriev I.V."/>
            <person name="Nagy L.G."/>
            <person name="Martin F."/>
            <person name="Kauserud H."/>
        </authorList>
    </citation>
    <scope>NUCLEOTIDE SEQUENCE</scope>
    <source>
        <strain evidence="2">CBHHK188m</strain>
    </source>
</reference>
<comment type="caution">
    <text evidence="2">The sequence shown here is derived from an EMBL/GenBank/DDBJ whole genome shotgun (WGS) entry which is preliminary data.</text>
</comment>
<accession>A0AAD7NUS6</accession>
<sequence>MPTAVQRDASCPTPTEPSVAPAPGASALHLPTASACSPEKTGIPLQRRFRLPTLVFVPLCALVSARETIDDGPNPWADPCAPRVRVDPLAPKLRENLAPTANAASGFWSSAFMASCSAQPSRHGSHAANLATSLRPSPTHEHRISPTYRSRNGLSDSRLHGLSLPSPRTRVQATACRLAVKTTQSRPRVAATAPLGSRIAICVKLILRPRLMLAPSPYDIMLFAETDMLPGEKNAANLPCGYSLISLPRKTHLQTNRRGGVVALLIRDNIEFTKSYLSSPDILVLDLGFMRLIGACIIPVTSRWECWTDVVPFQQFWETVAVCSQNEANGTRTVLSFSEPKSRRQNDDLYHRTGSAIFNAATLETVFGHSYCIGGSVELLLAGVDPEVIMKLGGWTFLCFLIYWHRLEILPNRITGAWDARIKQVASAHGHPYDSSSLAFDND</sequence>
<keyword evidence="3" id="KW-1185">Reference proteome</keyword>
<gene>
    <name evidence="2" type="ORF">DFH07DRAFT_951837</name>
</gene>
<dbReference type="Proteomes" id="UP001215280">
    <property type="component" value="Unassembled WGS sequence"/>
</dbReference>
<feature type="region of interest" description="Disordered" evidence="1">
    <location>
        <begin position="1"/>
        <end position="24"/>
    </location>
</feature>
<feature type="region of interest" description="Disordered" evidence="1">
    <location>
        <begin position="132"/>
        <end position="165"/>
    </location>
</feature>
<evidence type="ECO:0000256" key="1">
    <source>
        <dbReference type="SAM" id="MobiDB-lite"/>
    </source>
</evidence>
<dbReference type="AlphaFoldDB" id="A0AAD7NUS6"/>
<evidence type="ECO:0000313" key="2">
    <source>
        <dbReference type="EMBL" id="KAJ7775931.1"/>
    </source>
</evidence>
<name>A0AAD7NUS6_9AGAR</name>
<evidence type="ECO:0000313" key="3">
    <source>
        <dbReference type="Proteomes" id="UP001215280"/>
    </source>
</evidence>
<organism evidence="2 3">
    <name type="scientific">Mycena maculata</name>
    <dbReference type="NCBI Taxonomy" id="230809"/>
    <lineage>
        <taxon>Eukaryota</taxon>
        <taxon>Fungi</taxon>
        <taxon>Dikarya</taxon>
        <taxon>Basidiomycota</taxon>
        <taxon>Agaricomycotina</taxon>
        <taxon>Agaricomycetes</taxon>
        <taxon>Agaricomycetidae</taxon>
        <taxon>Agaricales</taxon>
        <taxon>Marasmiineae</taxon>
        <taxon>Mycenaceae</taxon>
        <taxon>Mycena</taxon>
    </lineage>
</organism>
<protein>
    <submittedName>
        <fullName evidence="2">Uncharacterized protein</fullName>
    </submittedName>
</protein>
<dbReference type="EMBL" id="JARJLG010000013">
    <property type="protein sequence ID" value="KAJ7775931.1"/>
    <property type="molecule type" value="Genomic_DNA"/>
</dbReference>